<gene>
    <name evidence="1" type="ORF">FEMY_24770</name>
</gene>
<evidence type="ECO:0000313" key="2">
    <source>
        <dbReference type="Proteomes" id="UP000075653"/>
    </source>
</evidence>
<evidence type="ECO:0000313" key="1">
    <source>
        <dbReference type="EMBL" id="KXW57005.1"/>
    </source>
</evidence>
<proteinExistence type="predicted"/>
<dbReference type="PANTHER" id="PTHR36455:SF1">
    <property type="entry name" value="BLR8292 PROTEIN"/>
    <property type="match status" value="1"/>
</dbReference>
<comment type="caution">
    <text evidence="1">The sequence shown here is derived from an EMBL/GenBank/DDBJ whole genome shotgun (WGS) entry which is preliminary data.</text>
</comment>
<dbReference type="InterPro" id="IPR008878">
    <property type="entry name" value="Transposase_IS66_Orf2"/>
</dbReference>
<dbReference type="RefSeq" id="WP_062188673.1">
    <property type="nucleotide sequence ID" value="NZ_CP149478.1"/>
</dbReference>
<dbReference type="Proteomes" id="UP000075653">
    <property type="component" value="Unassembled WGS sequence"/>
</dbReference>
<dbReference type="AlphaFoldDB" id="A0A149VUV6"/>
<name>A0A149VUV6_9PROT</name>
<keyword evidence="2" id="KW-1185">Reference proteome</keyword>
<sequence>MFFAEARVRVFIYGQPVDARKSYDGLYALARNEMKQDPLSGHLFCFINRRANQVKVLWWDRSGFCVWSKRLEQGRFFSDWSQIRSCETDWTHLKLLLEGVEPKSFRKRFSRVPTA</sequence>
<protein>
    <submittedName>
        <fullName evidence="1">IS66 Orf2 like protein</fullName>
    </submittedName>
</protein>
<dbReference type="PANTHER" id="PTHR36455">
    <property type="match status" value="1"/>
</dbReference>
<dbReference type="EMBL" id="LRRD01000181">
    <property type="protein sequence ID" value="KXW57005.1"/>
    <property type="molecule type" value="Genomic_DNA"/>
</dbReference>
<dbReference type="Pfam" id="PF05717">
    <property type="entry name" value="TnpB_IS66"/>
    <property type="match status" value="1"/>
</dbReference>
<reference evidence="1 2" key="1">
    <citation type="submission" date="2016-01" db="EMBL/GenBank/DDBJ databases">
        <title>Genome sequence of the acidophilic iron oxidising Ferrovum strain Z-31.</title>
        <authorList>
            <person name="Poehlein A."/>
            <person name="Ullrich S.R."/>
            <person name="Schloemann M."/>
            <person name="Muehling M."/>
            <person name="Daniel R."/>
        </authorList>
    </citation>
    <scope>NUCLEOTIDE SEQUENCE [LARGE SCALE GENOMIC DNA]</scope>
    <source>
        <strain evidence="1 2">Z-31</strain>
    </source>
</reference>
<dbReference type="NCBIfam" id="NF033819">
    <property type="entry name" value="IS66_TnpB"/>
    <property type="match status" value="1"/>
</dbReference>
<accession>A0A149VUV6</accession>
<dbReference type="PATRIC" id="fig|1789004.3.peg.2656"/>
<organism evidence="1 2">
    <name type="scientific">Ferrovum myxofaciens</name>
    <dbReference type="NCBI Taxonomy" id="416213"/>
    <lineage>
        <taxon>Bacteria</taxon>
        <taxon>Pseudomonadati</taxon>
        <taxon>Pseudomonadota</taxon>
        <taxon>Betaproteobacteria</taxon>
        <taxon>Ferrovales</taxon>
        <taxon>Ferrovaceae</taxon>
        <taxon>Ferrovum</taxon>
    </lineage>
</organism>